<proteinExistence type="predicted"/>
<evidence type="ECO:0000313" key="2">
    <source>
        <dbReference type="EMBL" id="POM25477.1"/>
    </source>
</evidence>
<organism evidence="2 3">
    <name type="scientific">Actinomadura rubteroloni</name>
    <dbReference type="NCBI Taxonomy" id="1926885"/>
    <lineage>
        <taxon>Bacteria</taxon>
        <taxon>Bacillati</taxon>
        <taxon>Actinomycetota</taxon>
        <taxon>Actinomycetes</taxon>
        <taxon>Streptosporangiales</taxon>
        <taxon>Thermomonosporaceae</taxon>
        <taxon>Actinomadura</taxon>
    </lineage>
</organism>
<reference evidence="2 3" key="1">
    <citation type="journal article" date="2017" name="Chemistry">
        <title>Isolation, Biosynthesis and Chemical Modifications of Rubterolones A-F: Rare Tropolone Alkaloids from Actinomadura sp. 5-2.</title>
        <authorList>
            <person name="Guo H."/>
            <person name="Benndorf R."/>
            <person name="Leichnitz D."/>
            <person name="Klassen J.L."/>
            <person name="Vollmers J."/>
            <person name="Gorls H."/>
            <person name="Steinacker M."/>
            <person name="Weigel C."/>
            <person name="Dahse H.M."/>
            <person name="Kaster A.K."/>
            <person name="de Beer Z.W."/>
            <person name="Poulsen M."/>
            <person name="Beemelmanns C."/>
        </authorList>
    </citation>
    <scope>NUCLEOTIDE SEQUENCE [LARGE SCALE GENOMIC DNA]</scope>
    <source>
        <strain evidence="2 3">5-2</strain>
    </source>
</reference>
<sequence length="281" mass="30197">MSAALTGLLSACGGGTASKEEPGKSKGSPDTSTKSGTEVLYAYFPANNAQFKIGAQFNGTRKNYTEIIVSKCMAKHGFDVPVTSKSDAIASDFDNVGFPDLDRMTRTGYLNPAINIHAAGPAKQQAGYKAVLQRCTNEGTKSFNAFDRTAGPTVDQWQRIASQIELSPAVSKLANDFRACVQRAGVPSWPMNRPGASGGLGGFLNWVTGEAANTKDAQAGQAVDRRWAPVYVRCAKPVIAEEDKQRLAQQRAFFQSHYQQIREIQKDGTEALAALQKQAGE</sequence>
<gene>
    <name evidence="2" type="ORF">BTM25_41250</name>
</gene>
<comment type="caution">
    <text evidence="2">The sequence shown here is derived from an EMBL/GenBank/DDBJ whole genome shotgun (WGS) entry which is preliminary data.</text>
</comment>
<feature type="region of interest" description="Disordered" evidence="1">
    <location>
        <begin position="13"/>
        <end position="33"/>
    </location>
</feature>
<dbReference type="Proteomes" id="UP000242367">
    <property type="component" value="Unassembled WGS sequence"/>
</dbReference>
<evidence type="ECO:0000313" key="3">
    <source>
        <dbReference type="Proteomes" id="UP000242367"/>
    </source>
</evidence>
<name>A0A2P4UK95_9ACTN</name>
<dbReference type="AlphaFoldDB" id="A0A2P4UK95"/>
<accession>A0A2P4UK95</accession>
<dbReference type="EMBL" id="MTBP01000002">
    <property type="protein sequence ID" value="POM25477.1"/>
    <property type="molecule type" value="Genomic_DNA"/>
</dbReference>
<protein>
    <submittedName>
        <fullName evidence="2">Uncharacterized protein</fullName>
    </submittedName>
</protein>
<keyword evidence="3" id="KW-1185">Reference proteome</keyword>
<evidence type="ECO:0000256" key="1">
    <source>
        <dbReference type="SAM" id="MobiDB-lite"/>
    </source>
</evidence>